<proteinExistence type="predicted"/>
<feature type="transmembrane region" description="Helical" evidence="1">
    <location>
        <begin position="52"/>
        <end position="76"/>
    </location>
</feature>
<keyword evidence="3" id="KW-1185">Reference proteome</keyword>
<accession>A0A0B1TIJ5</accession>
<evidence type="ECO:0000313" key="2">
    <source>
        <dbReference type="EMBL" id="KHJ95210.1"/>
    </source>
</evidence>
<reference evidence="2 3" key="1">
    <citation type="submission" date="2014-03" db="EMBL/GenBank/DDBJ databases">
        <title>Draft genome of the hookworm Oesophagostomum dentatum.</title>
        <authorList>
            <person name="Mitreva M."/>
        </authorList>
    </citation>
    <scope>NUCLEOTIDE SEQUENCE [LARGE SCALE GENOMIC DNA]</scope>
    <source>
        <strain evidence="2 3">OD-Hann</strain>
    </source>
</reference>
<protein>
    <submittedName>
        <fullName evidence="2">Uncharacterized protein</fullName>
    </submittedName>
</protein>
<dbReference type="EMBL" id="KN550037">
    <property type="protein sequence ID" value="KHJ95210.1"/>
    <property type="molecule type" value="Genomic_DNA"/>
</dbReference>
<dbReference type="AlphaFoldDB" id="A0A0B1TIJ5"/>
<keyword evidence="1" id="KW-1133">Transmembrane helix</keyword>
<gene>
    <name evidence="2" type="ORF">OESDEN_04853</name>
</gene>
<name>A0A0B1TIJ5_OESDE</name>
<keyword evidence="1" id="KW-0812">Transmembrane</keyword>
<dbReference type="Proteomes" id="UP000053660">
    <property type="component" value="Unassembled WGS sequence"/>
</dbReference>
<evidence type="ECO:0000313" key="3">
    <source>
        <dbReference type="Proteomes" id="UP000053660"/>
    </source>
</evidence>
<organism evidence="2 3">
    <name type="scientific">Oesophagostomum dentatum</name>
    <name type="common">Nodular worm</name>
    <dbReference type="NCBI Taxonomy" id="61180"/>
    <lineage>
        <taxon>Eukaryota</taxon>
        <taxon>Metazoa</taxon>
        <taxon>Ecdysozoa</taxon>
        <taxon>Nematoda</taxon>
        <taxon>Chromadorea</taxon>
        <taxon>Rhabditida</taxon>
        <taxon>Rhabditina</taxon>
        <taxon>Rhabditomorpha</taxon>
        <taxon>Strongyloidea</taxon>
        <taxon>Strongylidae</taxon>
        <taxon>Oesophagostomum</taxon>
    </lineage>
</organism>
<evidence type="ECO:0000256" key="1">
    <source>
        <dbReference type="SAM" id="Phobius"/>
    </source>
</evidence>
<sequence length="97" mass="10308">MCNTVAALMASLRAQNNRGPKNSALPHIMLNAIERALKQPSEQAAGQQSETVFFTCLAASFIFALGAVLHLAGVLMTAEKFPKKGKITTTTTATTPF</sequence>
<keyword evidence="1" id="KW-0472">Membrane</keyword>